<proteinExistence type="predicted"/>
<dbReference type="RefSeq" id="WP_379533885.1">
    <property type="nucleotide sequence ID" value="NZ_JBHSBI010000031.1"/>
</dbReference>
<comment type="caution">
    <text evidence="1">The sequence shown here is derived from an EMBL/GenBank/DDBJ whole genome shotgun (WGS) entry which is preliminary data.</text>
</comment>
<reference evidence="2" key="1">
    <citation type="journal article" date="2019" name="Int. J. Syst. Evol. Microbiol.">
        <title>The Global Catalogue of Microorganisms (GCM) 10K type strain sequencing project: providing services to taxonomists for standard genome sequencing and annotation.</title>
        <authorList>
            <consortium name="The Broad Institute Genomics Platform"/>
            <consortium name="The Broad Institute Genome Sequencing Center for Infectious Disease"/>
            <person name="Wu L."/>
            <person name="Ma J."/>
        </authorList>
    </citation>
    <scope>NUCLEOTIDE SEQUENCE [LARGE SCALE GENOMIC DNA]</scope>
    <source>
        <strain evidence="2">TBRC 1276</strain>
    </source>
</reference>
<dbReference type="Proteomes" id="UP001595851">
    <property type="component" value="Unassembled WGS sequence"/>
</dbReference>
<name>A0ABV8GJQ9_9ACTN</name>
<sequence>MTMLSYTVLTDPAPLEASAAGRSPSTGTVYLVITNTGQTAAYWSTIDVEVPVGNGAGHLTPSISNITAKGEYTNAQLVNVRQQGSNTFQATAPTGSRTRFAPGDHLVLTLENVTVASAAGLAVLKVTEKTGRTATGRMTNSVGAVALVKTAPKGIPAPSDFRPEKSMVEPGTDVALLWNGSGDFDYKIVLPDGAEEAVSQNIFRWSSSPGNAPKRDTTYTLVATSRTAPTQQHFLTTTIQVRNPTLETVTADNAHFSTVTTPWIGGPNTGDGTMTFPQGGVIVWHTGGSQERGTIFADKADLNGVNTEWVQGRNTDDGWISFPKEGLNVRKGAGQDWGTVFADKADLNGVNTRWVQGRSTDDGWIGFPKEGVRVYRAGIDAPGIVYTEFIQAKDAAYGYGGSWINLHEDGITVYLDKDGKRGFGSVTGSEMNPQGKHMDPL</sequence>
<organism evidence="1 2">
    <name type="scientific">Nonomuraea purpurea</name>
    <dbReference type="NCBI Taxonomy" id="1849276"/>
    <lineage>
        <taxon>Bacteria</taxon>
        <taxon>Bacillati</taxon>
        <taxon>Actinomycetota</taxon>
        <taxon>Actinomycetes</taxon>
        <taxon>Streptosporangiales</taxon>
        <taxon>Streptosporangiaceae</taxon>
        <taxon>Nonomuraea</taxon>
    </lineage>
</organism>
<evidence type="ECO:0000313" key="2">
    <source>
        <dbReference type="Proteomes" id="UP001595851"/>
    </source>
</evidence>
<accession>A0ABV8GJQ9</accession>
<dbReference type="EMBL" id="JBHSBI010000031">
    <property type="protein sequence ID" value="MFC4014038.1"/>
    <property type="molecule type" value="Genomic_DNA"/>
</dbReference>
<protein>
    <submittedName>
        <fullName evidence="1">Uncharacterized protein</fullName>
    </submittedName>
</protein>
<keyword evidence="2" id="KW-1185">Reference proteome</keyword>
<gene>
    <name evidence="1" type="ORF">ACFOY2_42905</name>
</gene>
<evidence type="ECO:0000313" key="1">
    <source>
        <dbReference type="EMBL" id="MFC4014038.1"/>
    </source>
</evidence>